<evidence type="ECO:0000259" key="5">
    <source>
        <dbReference type="PROSITE" id="PS50280"/>
    </source>
</evidence>
<evidence type="ECO:0000313" key="6">
    <source>
        <dbReference type="EMBL" id="CAD9506553.1"/>
    </source>
</evidence>
<accession>A0A7S2I290</accession>
<dbReference type="SUPFAM" id="SSF81822">
    <property type="entry name" value="RuBisCo LSMT C-terminal, substrate-binding domain"/>
    <property type="match status" value="1"/>
</dbReference>
<feature type="region of interest" description="Disordered" evidence="4">
    <location>
        <begin position="1"/>
        <end position="47"/>
    </location>
</feature>
<feature type="domain" description="SET" evidence="5">
    <location>
        <begin position="123"/>
        <end position="340"/>
    </location>
</feature>
<dbReference type="InterPro" id="IPR036464">
    <property type="entry name" value="Rubisco_LSMT_subst-bd_sf"/>
</dbReference>
<dbReference type="GO" id="GO:0016279">
    <property type="term" value="F:protein-lysine N-methyltransferase activity"/>
    <property type="evidence" value="ECO:0007669"/>
    <property type="project" value="TreeGrafter"/>
</dbReference>
<keyword evidence="1" id="KW-0489">Methyltransferase</keyword>
<dbReference type="PANTHER" id="PTHR13271">
    <property type="entry name" value="UNCHARACTERIZED PUTATIVE METHYLTRANSFERASE"/>
    <property type="match status" value="1"/>
</dbReference>
<dbReference type="EMBL" id="HBGV01014716">
    <property type="protein sequence ID" value="CAD9506553.1"/>
    <property type="molecule type" value="Transcribed_RNA"/>
</dbReference>
<feature type="compositionally biased region" description="Low complexity" evidence="4">
    <location>
        <begin position="467"/>
        <end position="477"/>
    </location>
</feature>
<dbReference type="InterPro" id="IPR050600">
    <property type="entry name" value="SETD3_SETD6_MTase"/>
</dbReference>
<dbReference type="Gene3D" id="3.90.1420.10">
    <property type="entry name" value="Rubisco LSMT, substrate-binding domain"/>
    <property type="match status" value="1"/>
</dbReference>
<feature type="compositionally biased region" description="Basic residues" evidence="4">
    <location>
        <begin position="7"/>
        <end position="16"/>
    </location>
</feature>
<evidence type="ECO:0000256" key="3">
    <source>
        <dbReference type="ARBA" id="ARBA00022691"/>
    </source>
</evidence>
<dbReference type="PROSITE" id="PS50280">
    <property type="entry name" value="SET"/>
    <property type="match status" value="1"/>
</dbReference>
<dbReference type="PANTHER" id="PTHR13271:SF137">
    <property type="entry name" value="SET DOMAIN-CONTAINING PROTEIN"/>
    <property type="match status" value="1"/>
</dbReference>
<evidence type="ECO:0000256" key="1">
    <source>
        <dbReference type="ARBA" id="ARBA00022603"/>
    </source>
</evidence>
<dbReference type="InterPro" id="IPR001214">
    <property type="entry name" value="SET_dom"/>
</dbReference>
<dbReference type="InterPro" id="IPR046341">
    <property type="entry name" value="SET_dom_sf"/>
</dbReference>
<feature type="region of interest" description="Disordered" evidence="4">
    <location>
        <begin position="78"/>
        <end position="140"/>
    </location>
</feature>
<feature type="compositionally biased region" description="Basic and acidic residues" evidence="4">
    <location>
        <begin position="128"/>
        <end position="138"/>
    </location>
</feature>
<feature type="region of interest" description="Disordered" evidence="4">
    <location>
        <begin position="450"/>
        <end position="477"/>
    </location>
</feature>
<protein>
    <recommendedName>
        <fullName evidence="5">SET domain-containing protein</fullName>
    </recommendedName>
</protein>
<proteinExistence type="predicted"/>
<organism evidence="6">
    <name type="scientific">Helicotheca tamesis</name>
    <dbReference type="NCBI Taxonomy" id="374047"/>
    <lineage>
        <taxon>Eukaryota</taxon>
        <taxon>Sar</taxon>
        <taxon>Stramenopiles</taxon>
        <taxon>Ochrophyta</taxon>
        <taxon>Bacillariophyta</taxon>
        <taxon>Mediophyceae</taxon>
        <taxon>Lithodesmiophycidae</taxon>
        <taxon>Lithodesmiales</taxon>
        <taxon>Lithodesmiaceae</taxon>
        <taxon>Helicotheca</taxon>
    </lineage>
</organism>
<dbReference type="SUPFAM" id="SSF82199">
    <property type="entry name" value="SET domain"/>
    <property type="match status" value="1"/>
</dbReference>
<reference evidence="6" key="1">
    <citation type="submission" date="2021-01" db="EMBL/GenBank/DDBJ databases">
        <authorList>
            <person name="Corre E."/>
            <person name="Pelletier E."/>
            <person name="Niang G."/>
            <person name="Scheremetjew M."/>
            <person name="Finn R."/>
            <person name="Kale V."/>
            <person name="Holt S."/>
            <person name="Cochrane G."/>
            <person name="Meng A."/>
            <person name="Brown T."/>
            <person name="Cohen L."/>
        </authorList>
    </citation>
    <scope>NUCLEOTIDE SEQUENCE</scope>
    <source>
        <strain evidence="6">CCMP826</strain>
    </source>
</reference>
<dbReference type="AlphaFoldDB" id="A0A7S2I290"/>
<dbReference type="Pfam" id="PF09273">
    <property type="entry name" value="Rubis-subs-bind"/>
    <property type="match status" value="1"/>
</dbReference>
<keyword evidence="3" id="KW-0949">S-adenosyl-L-methionine</keyword>
<dbReference type="Gene3D" id="3.90.1410.10">
    <property type="entry name" value="set domain protein methyltransferase, domain 1"/>
    <property type="match status" value="1"/>
</dbReference>
<keyword evidence="2" id="KW-0808">Transferase</keyword>
<gene>
    <name evidence="6" type="ORF">HTAM1171_LOCUS9040</name>
</gene>
<evidence type="ECO:0000256" key="2">
    <source>
        <dbReference type="ARBA" id="ARBA00022679"/>
    </source>
</evidence>
<evidence type="ECO:0000256" key="4">
    <source>
        <dbReference type="SAM" id="MobiDB-lite"/>
    </source>
</evidence>
<feature type="compositionally biased region" description="Low complexity" evidence="4">
    <location>
        <begin position="19"/>
        <end position="41"/>
    </location>
</feature>
<dbReference type="InterPro" id="IPR015353">
    <property type="entry name" value="Rubisco_LSMT_subst-bd"/>
</dbReference>
<dbReference type="GO" id="GO:0032259">
    <property type="term" value="P:methylation"/>
    <property type="evidence" value="ECO:0007669"/>
    <property type="project" value="UniProtKB-KW"/>
</dbReference>
<sequence length="729" mass="79706">MYSSSSSHHHFHHTSHVRSNNNSSSSNNNTSRTDSNSNATSGVPITNGVEADKFERFERWLQDNGAQFDMLELREYATDEGTSGDEDDAKRRRSNSGMQTDDVDETGEEKKEPTKSSNDVDDNSVSKMENEESSEMRGVHARCTIPPNTVCVAVPRKCLITVEMGQATDIGQAILNSDLDLDAPKHIFLMVFLLWDRKVNGAKSFFKPYYDILPKTLHNMPIFWSDEELSYLDGSYLLAQIADRNDAITDDYHAICEVAPELADVATLDEFKWARMCVCSRNFGLQIDGHRTSALVPHADMLNHYRPRETKWTFDDERQAFTITTLQTIPSGAQVYDSYGQKCNHRFLLNYGFAVEDNRELDGFCPNEVPIELGVMPDDPIYDSKYEFWTRGEGGSTGGSGGSGIGVGGSMGHNAVSVLAAAVAAAGRNKSLDSAAVLAEAAEAVANAATSGNNGSISDVPGDVNQNSLSANSSGSTASFLPSVKRVRVCVSNNENTRILFSMLRVLACNGEELRAISSAPSSSIADIGGPGCVSRALLGLSSAGGSSISSPSSAYYRTCRDVRHPLNLRNEKAAMTHLLDVIGRALAMYPTTLAQDVSDLIDERAYPRFSNKRHAKIQVRGEKEVLHHFAQWARTALEVMDVIERELATERGESASHPRDEVNVGDGGVAGFDYVISAMEEEEGMGGNLHHTIVRYCSDVLGALRREEMKNLKRFKMVGSVGRSSGYP</sequence>
<dbReference type="CDD" id="cd10527">
    <property type="entry name" value="SET_LSMT"/>
    <property type="match status" value="1"/>
</dbReference>
<name>A0A7S2I290_9STRA</name>